<evidence type="ECO:0000313" key="2">
    <source>
        <dbReference type="EMBL" id="CRZ10922.1"/>
    </source>
</evidence>
<protein>
    <submittedName>
        <fullName evidence="2">Uncharacterized protein</fullName>
    </submittedName>
</protein>
<name>A0A0H5RBC6_9EUKA</name>
<dbReference type="EMBL" id="HACM01010480">
    <property type="protein sequence ID" value="CRZ10922.1"/>
    <property type="molecule type" value="Transcribed_RNA"/>
</dbReference>
<sequence length="111" mass="12742">RPSSRGHSVNAQMWFHMDDGRGGPSFAPDALLEHVRRLSLQDPPVEFTALPIAQRLPPPAARRQQEPEPRGIDHLLGSTRLMERLATQQMLDEMRQRRLLQLQQDADMELE</sequence>
<accession>A0A0H5RBC6</accession>
<feature type="compositionally biased region" description="Basic and acidic residues" evidence="1">
    <location>
        <begin position="63"/>
        <end position="73"/>
    </location>
</feature>
<feature type="region of interest" description="Disordered" evidence="1">
    <location>
        <begin position="55"/>
        <end position="77"/>
    </location>
</feature>
<proteinExistence type="predicted"/>
<evidence type="ECO:0000256" key="1">
    <source>
        <dbReference type="SAM" id="MobiDB-lite"/>
    </source>
</evidence>
<reference evidence="2" key="1">
    <citation type="submission" date="2015-04" db="EMBL/GenBank/DDBJ databases">
        <title>The genome sequence of the plant pathogenic Rhizarian Plasmodiophora brassicae reveals insights in its biotrophic life cycle and the origin of chitin synthesis.</title>
        <authorList>
            <person name="Schwelm A."/>
            <person name="Fogelqvist J."/>
            <person name="Knaust A."/>
            <person name="Julke S."/>
            <person name="Lilja T."/>
            <person name="Dhandapani V."/>
            <person name="Bonilla-Rosso G."/>
            <person name="Karlsson M."/>
            <person name="Shevchenko A."/>
            <person name="Choi S.R."/>
            <person name="Kim H.G."/>
            <person name="Park J.Y."/>
            <person name="Lim Y.P."/>
            <person name="Ludwig-Muller J."/>
            <person name="Dixelius C."/>
        </authorList>
    </citation>
    <scope>NUCLEOTIDE SEQUENCE</scope>
    <source>
        <tissue evidence="2">Potato root galls</tissue>
    </source>
</reference>
<feature type="non-terminal residue" evidence="2">
    <location>
        <position position="1"/>
    </location>
</feature>
<organism evidence="2">
    <name type="scientific">Spongospora subterranea</name>
    <dbReference type="NCBI Taxonomy" id="70186"/>
    <lineage>
        <taxon>Eukaryota</taxon>
        <taxon>Sar</taxon>
        <taxon>Rhizaria</taxon>
        <taxon>Endomyxa</taxon>
        <taxon>Phytomyxea</taxon>
        <taxon>Plasmodiophorida</taxon>
        <taxon>Plasmodiophoridae</taxon>
        <taxon>Spongospora</taxon>
    </lineage>
</organism>
<dbReference type="AlphaFoldDB" id="A0A0H5RBC6"/>